<name>A0ABZ0IEU6_9GAMM</name>
<dbReference type="EMBL" id="CP136865">
    <property type="protein sequence ID" value="WOJ98077.1"/>
    <property type="molecule type" value="Genomic_DNA"/>
</dbReference>
<dbReference type="GO" id="GO:0051213">
    <property type="term" value="F:dioxygenase activity"/>
    <property type="evidence" value="ECO:0007669"/>
    <property type="project" value="UniProtKB-KW"/>
</dbReference>
<dbReference type="InterPro" id="IPR037151">
    <property type="entry name" value="AlkB-like_sf"/>
</dbReference>
<dbReference type="InterPro" id="IPR005123">
    <property type="entry name" value="Oxoglu/Fe-dep_dioxygenase_dom"/>
</dbReference>
<dbReference type="RefSeq" id="WP_407329256.1">
    <property type="nucleotide sequence ID" value="NZ_CP136865.1"/>
</dbReference>
<evidence type="ECO:0000313" key="2">
    <source>
        <dbReference type="EMBL" id="WOJ98077.1"/>
    </source>
</evidence>
<keyword evidence="3" id="KW-1185">Reference proteome</keyword>
<keyword evidence="2" id="KW-0223">Dioxygenase</keyword>
<evidence type="ECO:0000259" key="1">
    <source>
        <dbReference type="PROSITE" id="PS51471"/>
    </source>
</evidence>
<organism evidence="2 3">
    <name type="scientific">Congregibacter brevis</name>
    <dbReference type="NCBI Taxonomy" id="3081201"/>
    <lineage>
        <taxon>Bacteria</taxon>
        <taxon>Pseudomonadati</taxon>
        <taxon>Pseudomonadota</taxon>
        <taxon>Gammaproteobacteria</taxon>
        <taxon>Cellvibrionales</taxon>
        <taxon>Halieaceae</taxon>
        <taxon>Congregibacter</taxon>
    </lineage>
</organism>
<proteinExistence type="predicted"/>
<dbReference type="Proteomes" id="UP001626549">
    <property type="component" value="Chromosome"/>
</dbReference>
<feature type="domain" description="Fe2OG dioxygenase" evidence="1">
    <location>
        <begin position="103"/>
        <end position="202"/>
    </location>
</feature>
<dbReference type="PANTHER" id="PTHR31212">
    <property type="entry name" value="ALPHA-KETOGLUTARATE-DEPENDENT DIOXYGENASE ALKB HOMOLOG 3"/>
    <property type="match status" value="1"/>
</dbReference>
<reference evidence="2 3" key="1">
    <citation type="submission" date="2023-10" db="EMBL/GenBank/DDBJ databases">
        <title>Two novel species belonging to the OM43/NOR5 clade.</title>
        <authorList>
            <person name="Park M."/>
        </authorList>
    </citation>
    <scope>NUCLEOTIDE SEQUENCE [LARGE SCALE GENOMIC DNA]</scope>
    <source>
        <strain evidence="2 3">IMCC45268</strain>
    </source>
</reference>
<evidence type="ECO:0000313" key="3">
    <source>
        <dbReference type="Proteomes" id="UP001626549"/>
    </source>
</evidence>
<protein>
    <submittedName>
        <fullName evidence="2">Alpha-ketoglutarate-dependent dioxygenase AlkB</fullName>
    </submittedName>
</protein>
<dbReference type="Pfam" id="PF13532">
    <property type="entry name" value="2OG-FeII_Oxy_2"/>
    <property type="match status" value="1"/>
</dbReference>
<dbReference type="Gene3D" id="2.60.120.590">
    <property type="entry name" value="Alpha-ketoglutarate-dependent dioxygenase AlkB-like"/>
    <property type="match status" value="1"/>
</dbReference>
<dbReference type="InterPro" id="IPR027450">
    <property type="entry name" value="AlkB-like"/>
</dbReference>
<dbReference type="SUPFAM" id="SSF51197">
    <property type="entry name" value="Clavaminate synthase-like"/>
    <property type="match status" value="1"/>
</dbReference>
<gene>
    <name evidence="2" type="ORF">R0137_05750</name>
</gene>
<keyword evidence="2" id="KW-0560">Oxidoreductase</keyword>
<dbReference type="InterPro" id="IPR032854">
    <property type="entry name" value="ALKBH3"/>
</dbReference>
<dbReference type="PANTHER" id="PTHR31212:SF4">
    <property type="entry name" value="ALPHA-KETOGLUTARATE-DEPENDENT DIOXYGENASE ALKB HOMOLOG 3"/>
    <property type="match status" value="1"/>
</dbReference>
<sequence>MNDLFSLEDKEYLDLPGGELILYRTPDLGAAYEALFESIRREVAWREEPIQLFGKRYMQPRLLAWYADEVVTYKYSGIRHDGLPWTTQLSSLRKRIESLSDTRFNSVLANLYRDHRDSMGLHADDEPELGPQPVIASLSLGEERVFRLKHRFDKTLKPVRLPLPSGTLLIMRGDTQANWRHEVPKQSKACGPRINLTFRYVHTFSA</sequence>
<dbReference type="PROSITE" id="PS51471">
    <property type="entry name" value="FE2OG_OXY"/>
    <property type="match status" value="1"/>
</dbReference>
<accession>A0ABZ0IEU6</accession>